<evidence type="ECO:0000259" key="1">
    <source>
        <dbReference type="Pfam" id="PF03446"/>
    </source>
</evidence>
<dbReference type="PANTHER" id="PTHR11811">
    <property type="entry name" value="6-PHOSPHOGLUCONATE DEHYDROGENASE"/>
    <property type="match status" value="1"/>
</dbReference>
<proteinExistence type="predicted"/>
<evidence type="ECO:0000313" key="3">
    <source>
        <dbReference type="Proteomes" id="UP000054498"/>
    </source>
</evidence>
<gene>
    <name evidence="2" type="ORF">MNEG_6338</name>
</gene>
<protein>
    <submittedName>
        <fullName evidence="2">6-phosphogluconate dehydrogenase</fullName>
        <ecNumber evidence="2">1.1.1.44</ecNumber>
    </submittedName>
</protein>
<reference evidence="2 3" key="1">
    <citation type="journal article" date="2013" name="BMC Genomics">
        <title>Reconstruction of the lipid metabolism for the microalga Monoraphidium neglectum from its genome sequence reveals characteristics suitable for biofuel production.</title>
        <authorList>
            <person name="Bogen C."/>
            <person name="Al-Dilaimi A."/>
            <person name="Albersmeier A."/>
            <person name="Wichmann J."/>
            <person name="Grundmann M."/>
            <person name="Rupp O."/>
            <person name="Lauersen K.J."/>
            <person name="Blifernez-Klassen O."/>
            <person name="Kalinowski J."/>
            <person name="Goesmann A."/>
            <person name="Mussgnug J.H."/>
            <person name="Kruse O."/>
        </authorList>
    </citation>
    <scope>NUCLEOTIDE SEQUENCE [LARGE SCALE GENOMIC DNA]</scope>
    <source>
        <strain evidence="2 3">SAG 48.87</strain>
    </source>
</reference>
<dbReference type="STRING" id="145388.A0A0D2MER5"/>
<dbReference type="AlphaFoldDB" id="A0A0D2MER5"/>
<accession>A0A0D2MER5</accession>
<dbReference type="SUPFAM" id="SSF51735">
    <property type="entry name" value="NAD(P)-binding Rossmann-fold domains"/>
    <property type="match status" value="1"/>
</dbReference>
<organism evidence="2 3">
    <name type="scientific">Monoraphidium neglectum</name>
    <dbReference type="NCBI Taxonomy" id="145388"/>
    <lineage>
        <taxon>Eukaryota</taxon>
        <taxon>Viridiplantae</taxon>
        <taxon>Chlorophyta</taxon>
        <taxon>core chlorophytes</taxon>
        <taxon>Chlorophyceae</taxon>
        <taxon>CS clade</taxon>
        <taxon>Sphaeropleales</taxon>
        <taxon>Selenastraceae</taxon>
        <taxon>Monoraphidium</taxon>
    </lineage>
</organism>
<dbReference type="GeneID" id="25739214"/>
<dbReference type="Gene3D" id="3.40.50.720">
    <property type="entry name" value="NAD(P)-binding Rossmann-like Domain"/>
    <property type="match status" value="1"/>
</dbReference>
<feature type="domain" description="6-phosphogluconate dehydrogenase NADP-binding" evidence="1">
    <location>
        <begin position="5"/>
        <end position="69"/>
    </location>
</feature>
<dbReference type="Proteomes" id="UP000054498">
    <property type="component" value="Unassembled WGS sequence"/>
</dbReference>
<dbReference type="InterPro" id="IPR036291">
    <property type="entry name" value="NAD(P)-bd_dom_sf"/>
</dbReference>
<keyword evidence="2" id="KW-0560">Oxidoreductase</keyword>
<evidence type="ECO:0000313" key="2">
    <source>
        <dbReference type="EMBL" id="KIZ01620.1"/>
    </source>
</evidence>
<sequence>MAVSEIGLVGLAVMGQNLSLNIAEKGFPISVYNRSYDKTEAAVARAQKEGLGEKLSGYKDVKDFVASLQKPRCVSPRDGGGAISRPLR</sequence>
<name>A0A0D2MER5_9CHLO</name>
<dbReference type="OrthoDB" id="434986at2759"/>
<dbReference type="GO" id="GO:0004616">
    <property type="term" value="F:phosphogluconate dehydrogenase (decarboxylating) activity"/>
    <property type="evidence" value="ECO:0007669"/>
    <property type="project" value="UniProtKB-EC"/>
</dbReference>
<dbReference type="EMBL" id="KK101239">
    <property type="protein sequence ID" value="KIZ01620.1"/>
    <property type="molecule type" value="Genomic_DNA"/>
</dbReference>
<dbReference type="KEGG" id="mng:MNEG_6338"/>
<dbReference type="RefSeq" id="XP_013900639.1">
    <property type="nucleotide sequence ID" value="XM_014045185.1"/>
</dbReference>
<dbReference type="InterPro" id="IPR006115">
    <property type="entry name" value="6PGDH_NADP-bd"/>
</dbReference>
<dbReference type="EC" id="1.1.1.44" evidence="2"/>
<dbReference type="GO" id="GO:0050661">
    <property type="term" value="F:NADP binding"/>
    <property type="evidence" value="ECO:0007669"/>
    <property type="project" value="InterPro"/>
</dbReference>
<keyword evidence="3" id="KW-1185">Reference proteome</keyword>
<dbReference type="Pfam" id="PF03446">
    <property type="entry name" value="NAD_binding_2"/>
    <property type="match status" value="1"/>
</dbReference>
<dbReference type="InterPro" id="IPR006183">
    <property type="entry name" value="Pgluconate_DH"/>
</dbReference>